<keyword evidence="5" id="KW-0574">Periplasm</keyword>
<dbReference type="PROSITE" id="PS51318">
    <property type="entry name" value="TAT"/>
    <property type="match status" value="1"/>
</dbReference>
<dbReference type="Gene3D" id="3.40.190.10">
    <property type="entry name" value="Periplasmic binding protein-like II"/>
    <property type="match status" value="2"/>
</dbReference>
<feature type="transmembrane region" description="Helical" evidence="6">
    <location>
        <begin position="16"/>
        <end position="33"/>
    </location>
</feature>
<dbReference type="AlphaFoldDB" id="A0A6J5FY20"/>
<protein>
    <recommendedName>
        <fullName evidence="9">Spermidine/putrescine-binding periplasmic protein</fullName>
    </recommendedName>
</protein>
<evidence type="ECO:0008006" key="9">
    <source>
        <dbReference type="Google" id="ProtNLM"/>
    </source>
</evidence>
<keyword evidence="8" id="KW-1185">Reference proteome</keyword>
<evidence type="ECO:0000313" key="7">
    <source>
        <dbReference type="EMBL" id="CAB3787184.1"/>
    </source>
</evidence>
<evidence type="ECO:0000256" key="4">
    <source>
        <dbReference type="ARBA" id="ARBA00022729"/>
    </source>
</evidence>
<dbReference type="Pfam" id="PF13416">
    <property type="entry name" value="SBP_bac_8"/>
    <property type="match status" value="1"/>
</dbReference>
<reference evidence="7 8" key="1">
    <citation type="submission" date="2020-04" db="EMBL/GenBank/DDBJ databases">
        <authorList>
            <person name="De Canck E."/>
        </authorList>
    </citation>
    <scope>NUCLEOTIDE SEQUENCE [LARGE SCALE GENOMIC DNA]</scope>
    <source>
        <strain evidence="7 8">LMG 27177</strain>
    </source>
</reference>
<evidence type="ECO:0000256" key="6">
    <source>
        <dbReference type="SAM" id="Phobius"/>
    </source>
</evidence>
<dbReference type="EMBL" id="CADIKI010000005">
    <property type="protein sequence ID" value="CAB3787184.1"/>
    <property type="molecule type" value="Genomic_DNA"/>
</dbReference>
<evidence type="ECO:0000256" key="2">
    <source>
        <dbReference type="ARBA" id="ARBA00008520"/>
    </source>
</evidence>
<dbReference type="SUPFAM" id="SSF53850">
    <property type="entry name" value="Periplasmic binding protein-like II"/>
    <property type="match status" value="1"/>
</dbReference>
<keyword evidence="6" id="KW-1133">Transmembrane helix</keyword>
<dbReference type="GO" id="GO:0015888">
    <property type="term" value="P:thiamine transport"/>
    <property type="evidence" value="ECO:0007669"/>
    <property type="project" value="TreeGrafter"/>
</dbReference>
<comment type="similarity">
    <text evidence="2">Belongs to the bacterial solute-binding protein 1 family.</text>
</comment>
<evidence type="ECO:0000313" key="8">
    <source>
        <dbReference type="Proteomes" id="UP000494252"/>
    </source>
</evidence>
<keyword evidence="3" id="KW-0813">Transport</keyword>
<proteinExistence type="inferred from homology"/>
<evidence type="ECO:0000256" key="3">
    <source>
        <dbReference type="ARBA" id="ARBA00022448"/>
    </source>
</evidence>
<dbReference type="GO" id="GO:0030975">
    <property type="term" value="F:thiamine binding"/>
    <property type="evidence" value="ECO:0007669"/>
    <property type="project" value="TreeGrafter"/>
</dbReference>
<dbReference type="InterPro" id="IPR006059">
    <property type="entry name" value="SBP"/>
</dbReference>
<accession>A0A6J5FY20</accession>
<keyword evidence="6" id="KW-0472">Membrane</keyword>
<organism evidence="7 8">
    <name type="scientific">Paraburkholderia fynbosensis</name>
    <dbReference type="NCBI Taxonomy" id="1200993"/>
    <lineage>
        <taxon>Bacteria</taxon>
        <taxon>Pseudomonadati</taxon>
        <taxon>Pseudomonadota</taxon>
        <taxon>Betaproteobacteria</taxon>
        <taxon>Burkholderiales</taxon>
        <taxon>Burkholderiaceae</taxon>
        <taxon>Paraburkholderia</taxon>
    </lineage>
</organism>
<keyword evidence="4" id="KW-0732">Signal</keyword>
<dbReference type="RefSeq" id="WP_175159354.1">
    <property type="nucleotide sequence ID" value="NZ_CADIKI010000005.1"/>
</dbReference>
<dbReference type="Proteomes" id="UP000494252">
    <property type="component" value="Unassembled WGS sequence"/>
</dbReference>
<dbReference type="PANTHER" id="PTHR30006">
    <property type="entry name" value="THIAMINE-BINDING PERIPLASMIC PROTEIN-RELATED"/>
    <property type="match status" value="1"/>
</dbReference>
<evidence type="ECO:0000256" key="1">
    <source>
        <dbReference type="ARBA" id="ARBA00004418"/>
    </source>
</evidence>
<name>A0A6J5FY20_9BURK</name>
<sequence length="363" mass="39541">MANERNRLSAASRRDFIRLGVAGAAGLAMPAIWTSAKAAARRLVVRDSGGVYTDIYTRTLYKPFQQATGIEVVGVASGAEPTAQIRSIVDTGAKTWDMAELSFPAVYLLSRNGKTYLEPVKLEGNTAVSKIPAQFVDTYAVGHNVYTTVMTYRTDAIKGGKAPSSWADLWDVKNFPGRRALRKFPFDTIEQALMAAGTPTGSVYPCDLDKAFASLDRVKPNIDIWWTTGAQCEQILRSGEVAMAASWLARVLPAIDAGAPLAISWGGHIYGPQGFGILKGGDNVDACRQFVAFCADPKRQAEVASALAVGPTHPDAFQFIDAKRAKNLPTYAENLRRGVRIDPAYWPAHQDVAIERFNEWVLR</sequence>
<evidence type="ECO:0000256" key="5">
    <source>
        <dbReference type="ARBA" id="ARBA00022764"/>
    </source>
</evidence>
<dbReference type="GO" id="GO:0030976">
    <property type="term" value="F:thiamine pyrophosphate binding"/>
    <property type="evidence" value="ECO:0007669"/>
    <property type="project" value="TreeGrafter"/>
</dbReference>
<dbReference type="GO" id="GO:0030288">
    <property type="term" value="C:outer membrane-bounded periplasmic space"/>
    <property type="evidence" value="ECO:0007669"/>
    <property type="project" value="TreeGrafter"/>
</dbReference>
<dbReference type="InterPro" id="IPR006311">
    <property type="entry name" value="TAT_signal"/>
</dbReference>
<comment type="subcellular location">
    <subcellularLocation>
        <location evidence="1">Periplasm</location>
    </subcellularLocation>
</comment>
<dbReference type="PANTHER" id="PTHR30006:SF3">
    <property type="entry name" value="THIAMINE-BINDING PERIPLASMIC PROTEIN"/>
    <property type="match status" value="1"/>
</dbReference>
<keyword evidence="6" id="KW-0812">Transmembrane</keyword>
<gene>
    <name evidence="7" type="ORF">LMG27177_02161</name>
</gene>
<dbReference type="CDD" id="cd13589">
    <property type="entry name" value="PBP2_polyamine_RpCGA009"/>
    <property type="match status" value="1"/>
</dbReference>